<sequence length="85" mass="9758">MFEAKFLSTLKGFHIFGKGFGDLWGLNPVRQYRLQRGFSMENMTVQNAFFGSPTSLNNNGQFFLPFTGEYFNQLVCNSPECDTRN</sequence>
<keyword evidence="2" id="KW-1185">Reference proteome</keyword>
<protein>
    <submittedName>
        <fullName evidence="1">Uncharacterized protein</fullName>
    </submittedName>
</protein>
<dbReference type="EMBL" id="QVTD01000010">
    <property type="protein sequence ID" value="RFU62475.1"/>
    <property type="molecule type" value="Genomic_DNA"/>
</dbReference>
<organism evidence="1 2">
    <name type="scientific">Peribacillus glennii</name>
    <dbReference type="NCBI Taxonomy" id="2303991"/>
    <lineage>
        <taxon>Bacteria</taxon>
        <taxon>Bacillati</taxon>
        <taxon>Bacillota</taxon>
        <taxon>Bacilli</taxon>
        <taxon>Bacillales</taxon>
        <taxon>Bacillaceae</taxon>
        <taxon>Peribacillus</taxon>
    </lineage>
</organism>
<evidence type="ECO:0000313" key="1">
    <source>
        <dbReference type="EMBL" id="RFU62475.1"/>
    </source>
</evidence>
<name>A0A372LA69_9BACI</name>
<dbReference type="AlphaFoldDB" id="A0A372LA69"/>
<reference evidence="1 2" key="1">
    <citation type="submission" date="2018-08" db="EMBL/GenBank/DDBJ databases">
        <title>Bacillus chawlae sp. nov., Bacillus glennii sp. nov., and Bacillus saganii sp. nov. Isolated from the Vehicle Assembly Building at Kennedy Space Center where the Viking Spacecraft were Assembled.</title>
        <authorList>
            <person name="Seuylemezian A."/>
            <person name="Vaishampayan P."/>
        </authorList>
    </citation>
    <scope>NUCLEOTIDE SEQUENCE [LARGE SCALE GENOMIC DNA]</scope>
    <source>
        <strain evidence="1 2">V44-8</strain>
    </source>
</reference>
<evidence type="ECO:0000313" key="2">
    <source>
        <dbReference type="Proteomes" id="UP000262939"/>
    </source>
</evidence>
<proteinExistence type="predicted"/>
<dbReference type="Proteomes" id="UP000262939">
    <property type="component" value="Unassembled WGS sequence"/>
</dbReference>
<gene>
    <name evidence="1" type="ORF">D0466_15045</name>
</gene>
<comment type="caution">
    <text evidence="1">The sequence shown here is derived from an EMBL/GenBank/DDBJ whole genome shotgun (WGS) entry which is preliminary data.</text>
</comment>
<accession>A0A372LA69</accession>